<accession>E8QWV7</accession>
<proteinExistence type="predicted"/>
<dbReference type="eggNOG" id="COG5471">
    <property type="taxonomic scope" value="Bacteria"/>
</dbReference>
<dbReference type="Pfam" id="PF09956">
    <property type="entry name" value="Phage_cement_2"/>
    <property type="match status" value="1"/>
</dbReference>
<dbReference type="EMBL" id="CP002353">
    <property type="protein sequence ID" value="ADV63007.1"/>
    <property type="molecule type" value="Genomic_DNA"/>
</dbReference>
<dbReference type="HOGENOM" id="CLU_165535_1_0_0"/>
<dbReference type="KEGG" id="ipa:Isop_2433"/>
<dbReference type="OrthoDB" id="288162at2"/>
<evidence type="ECO:0008006" key="3">
    <source>
        <dbReference type="Google" id="ProtNLM"/>
    </source>
</evidence>
<dbReference type="PIRSF" id="PIRSF030771">
    <property type="entry name" value="UCP030771"/>
    <property type="match status" value="1"/>
</dbReference>
<organism evidence="1 2">
    <name type="scientific">Isosphaera pallida (strain ATCC 43644 / DSM 9630 / IS1B)</name>
    <dbReference type="NCBI Taxonomy" id="575540"/>
    <lineage>
        <taxon>Bacteria</taxon>
        <taxon>Pseudomonadati</taxon>
        <taxon>Planctomycetota</taxon>
        <taxon>Planctomycetia</taxon>
        <taxon>Isosphaerales</taxon>
        <taxon>Isosphaeraceae</taxon>
        <taxon>Isosphaera</taxon>
    </lineage>
</organism>
<reference evidence="1 2" key="2">
    <citation type="journal article" date="2011" name="Stand. Genomic Sci.">
        <title>Complete genome sequence of Isosphaera pallida type strain (IS1B).</title>
        <authorList>
            <consortium name="US DOE Joint Genome Institute (JGI-PGF)"/>
            <person name="Goker M."/>
            <person name="Cleland D."/>
            <person name="Saunders E."/>
            <person name="Lapidus A."/>
            <person name="Nolan M."/>
            <person name="Lucas S."/>
            <person name="Hammon N."/>
            <person name="Deshpande S."/>
            <person name="Cheng J.F."/>
            <person name="Tapia R."/>
            <person name="Han C."/>
            <person name="Goodwin L."/>
            <person name="Pitluck S."/>
            <person name="Liolios K."/>
            <person name="Pagani I."/>
            <person name="Ivanova N."/>
            <person name="Mavromatis K."/>
            <person name="Pati A."/>
            <person name="Chen A."/>
            <person name="Palaniappan K."/>
            <person name="Land M."/>
            <person name="Hauser L."/>
            <person name="Chang Y.J."/>
            <person name="Jeffries C.D."/>
            <person name="Detter J.C."/>
            <person name="Beck B."/>
            <person name="Woyke T."/>
            <person name="Bristow J."/>
            <person name="Eisen J.A."/>
            <person name="Markowitz V."/>
            <person name="Hugenholtz P."/>
            <person name="Kyrpides N.C."/>
            <person name="Klenk H.P."/>
        </authorList>
    </citation>
    <scope>NUCLEOTIDE SEQUENCE [LARGE SCALE GENOMIC DNA]</scope>
    <source>
        <strain evidence="2">ATCC 43644 / DSM 9630 / IS1B</strain>
    </source>
</reference>
<dbReference type="STRING" id="575540.Isop_2433"/>
<sequence>MAQAIFVHEGASIDYTPAADVAAGDVVVQGDLVGVAKLDIKAGKFGALAVEGVFDFAKATGAGTAIAVGALVYWNDAANQATTSAAGNKLVGKSVRAAGDNDTTVRVRMDQ</sequence>
<reference key="1">
    <citation type="submission" date="2010-11" db="EMBL/GenBank/DDBJ databases">
        <title>The complete sequence of chromosome of Isophaera pallida ATCC 43644.</title>
        <authorList>
            <consortium name="US DOE Joint Genome Institute (JGI-PGF)"/>
            <person name="Lucas S."/>
            <person name="Copeland A."/>
            <person name="Lapidus A."/>
            <person name="Bruce D."/>
            <person name="Goodwin L."/>
            <person name="Pitluck S."/>
            <person name="Kyrpides N."/>
            <person name="Mavromatis K."/>
            <person name="Pagani I."/>
            <person name="Ivanova N."/>
            <person name="Saunders E."/>
            <person name="Brettin T."/>
            <person name="Detter J.C."/>
            <person name="Han C."/>
            <person name="Tapia R."/>
            <person name="Land M."/>
            <person name="Hauser L."/>
            <person name="Markowitz V."/>
            <person name="Cheng J.-F."/>
            <person name="Hugenholtz P."/>
            <person name="Woyke T."/>
            <person name="Wu D."/>
            <person name="Eisen J.A."/>
        </authorList>
    </citation>
    <scope>NUCLEOTIDE SEQUENCE</scope>
    <source>
        <strain>ATCC 43644</strain>
    </source>
</reference>
<gene>
    <name evidence="1" type="ordered locus">Isop_2433</name>
</gene>
<dbReference type="InterPro" id="IPR011231">
    <property type="entry name" value="Phage_VT1-Sakai_H0018"/>
</dbReference>
<evidence type="ECO:0000313" key="2">
    <source>
        <dbReference type="Proteomes" id="UP000008631"/>
    </source>
</evidence>
<dbReference type="Proteomes" id="UP000008631">
    <property type="component" value="Chromosome"/>
</dbReference>
<keyword evidence="2" id="KW-1185">Reference proteome</keyword>
<dbReference type="AlphaFoldDB" id="E8QWV7"/>
<dbReference type="InParanoid" id="E8QWV7"/>
<protein>
    <recommendedName>
        <fullName evidence="3">DUF2190 family protein</fullName>
    </recommendedName>
</protein>
<dbReference type="RefSeq" id="WP_013565295.1">
    <property type="nucleotide sequence ID" value="NC_014962.1"/>
</dbReference>
<name>E8QWV7_ISOPI</name>
<evidence type="ECO:0000313" key="1">
    <source>
        <dbReference type="EMBL" id="ADV63007.1"/>
    </source>
</evidence>